<keyword evidence="7" id="KW-1185">Reference proteome</keyword>
<dbReference type="PROSITE" id="PS50977">
    <property type="entry name" value="HTH_TETR_2"/>
    <property type="match status" value="1"/>
</dbReference>
<dbReference type="Gene3D" id="1.10.357.10">
    <property type="entry name" value="Tetracycline Repressor, domain 2"/>
    <property type="match status" value="1"/>
</dbReference>
<organism evidence="6 7">
    <name type="scientific">Granulicella mallensis (strain ATCC BAA-1857 / DSM 23137 / MP5ACTX8)</name>
    <dbReference type="NCBI Taxonomy" id="682795"/>
    <lineage>
        <taxon>Bacteria</taxon>
        <taxon>Pseudomonadati</taxon>
        <taxon>Acidobacteriota</taxon>
        <taxon>Terriglobia</taxon>
        <taxon>Terriglobales</taxon>
        <taxon>Acidobacteriaceae</taxon>
        <taxon>Granulicella</taxon>
    </lineage>
</organism>
<name>G8NVA7_GRAMM</name>
<evidence type="ECO:0000256" key="2">
    <source>
        <dbReference type="ARBA" id="ARBA00023125"/>
    </source>
</evidence>
<evidence type="ECO:0000256" key="1">
    <source>
        <dbReference type="ARBA" id="ARBA00023015"/>
    </source>
</evidence>
<evidence type="ECO:0000256" key="4">
    <source>
        <dbReference type="PROSITE-ProRule" id="PRU00335"/>
    </source>
</evidence>
<dbReference type="Proteomes" id="UP000007113">
    <property type="component" value="Chromosome"/>
</dbReference>
<dbReference type="HOGENOM" id="CLU_069356_28_0_0"/>
<proteinExistence type="predicted"/>
<dbReference type="PANTHER" id="PTHR47506">
    <property type="entry name" value="TRANSCRIPTIONAL REGULATORY PROTEIN"/>
    <property type="match status" value="1"/>
</dbReference>
<reference evidence="6 7" key="1">
    <citation type="submission" date="2011-11" db="EMBL/GenBank/DDBJ databases">
        <title>Complete sequence of Granulicella mallensis MP5ACTX8.</title>
        <authorList>
            <consortium name="US DOE Joint Genome Institute"/>
            <person name="Lucas S."/>
            <person name="Copeland A."/>
            <person name="Lapidus A."/>
            <person name="Cheng J.-F."/>
            <person name="Goodwin L."/>
            <person name="Pitluck S."/>
            <person name="Peters L."/>
            <person name="Lu M."/>
            <person name="Detter J.C."/>
            <person name="Han C."/>
            <person name="Tapia R."/>
            <person name="Land M."/>
            <person name="Hauser L."/>
            <person name="Kyrpides N."/>
            <person name="Ivanova N."/>
            <person name="Mikhailova N."/>
            <person name="Pagani I."/>
            <person name="Rawat S."/>
            <person name="Mannisto M."/>
            <person name="Haggblom M."/>
            <person name="Woyke T."/>
        </authorList>
    </citation>
    <scope>NUCLEOTIDE SEQUENCE [LARGE SCALE GENOMIC DNA]</scope>
    <source>
        <strain evidence="7">ATCC BAA-1857 / DSM 23137 / MP5ACTX8</strain>
    </source>
</reference>
<dbReference type="KEGG" id="gma:AciX8_1049"/>
<keyword evidence="3" id="KW-0804">Transcription</keyword>
<dbReference type="AlphaFoldDB" id="G8NVA7"/>
<evidence type="ECO:0000313" key="7">
    <source>
        <dbReference type="Proteomes" id="UP000007113"/>
    </source>
</evidence>
<dbReference type="SUPFAM" id="SSF46689">
    <property type="entry name" value="Homeodomain-like"/>
    <property type="match status" value="1"/>
</dbReference>
<dbReference type="GO" id="GO:0003677">
    <property type="term" value="F:DNA binding"/>
    <property type="evidence" value="ECO:0007669"/>
    <property type="project" value="UniProtKB-UniRule"/>
</dbReference>
<evidence type="ECO:0000259" key="5">
    <source>
        <dbReference type="PROSITE" id="PS50977"/>
    </source>
</evidence>
<dbReference type="InterPro" id="IPR036271">
    <property type="entry name" value="Tet_transcr_reg_TetR-rel_C_sf"/>
</dbReference>
<keyword evidence="1" id="KW-0805">Transcription regulation</keyword>
<dbReference type="Pfam" id="PF00440">
    <property type="entry name" value="TetR_N"/>
    <property type="match status" value="1"/>
</dbReference>
<evidence type="ECO:0000313" key="6">
    <source>
        <dbReference type="EMBL" id="AEU35396.1"/>
    </source>
</evidence>
<dbReference type="PANTHER" id="PTHR47506:SF1">
    <property type="entry name" value="HTH-TYPE TRANSCRIPTIONAL REGULATOR YJDC"/>
    <property type="match status" value="1"/>
</dbReference>
<dbReference type="eggNOG" id="COG1309">
    <property type="taxonomic scope" value="Bacteria"/>
</dbReference>
<dbReference type="OrthoDB" id="118608at2"/>
<accession>G8NVA7</accession>
<dbReference type="InterPro" id="IPR009057">
    <property type="entry name" value="Homeodomain-like_sf"/>
</dbReference>
<sequence length="201" mass="22131">MARPKEFDRDEALQKAIGVFCEKGYAAASTDELMRAMKISRQSMYDTYGDKRELYLEAFRRYVADSVSEQIGYLEQTSSPLAGIEKMLLAFAIRAEREGVVGCMGINAICEFGRSDAAVSSLGDLESDRLNAALRKALRRAKVEKEISETMKEEAAARFLSATLAGMKVAAKAGAERQALESIAHFALRGLTSPERTEDDL</sequence>
<dbReference type="RefSeq" id="WP_014264276.1">
    <property type="nucleotide sequence ID" value="NC_016631.1"/>
</dbReference>
<gene>
    <name evidence="6" type="ordered locus">AciX8_1049</name>
</gene>
<dbReference type="SUPFAM" id="SSF48498">
    <property type="entry name" value="Tetracyclin repressor-like, C-terminal domain"/>
    <property type="match status" value="1"/>
</dbReference>
<dbReference type="Gene3D" id="1.10.10.60">
    <property type="entry name" value="Homeodomain-like"/>
    <property type="match status" value="1"/>
</dbReference>
<evidence type="ECO:0000256" key="3">
    <source>
        <dbReference type="ARBA" id="ARBA00023163"/>
    </source>
</evidence>
<feature type="DNA-binding region" description="H-T-H motif" evidence="4">
    <location>
        <begin position="29"/>
        <end position="48"/>
    </location>
</feature>
<protein>
    <submittedName>
        <fullName evidence="6">Regulatory protein TetR</fullName>
    </submittedName>
</protein>
<feature type="domain" description="HTH tetR-type" evidence="5">
    <location>
        <begin position="6"/>
        <end position="66"/>
    </location>
</feature>
<keyword evidence="2 4" id="KW-0238">DNA-binding</keyword>
<dbReference type="EMBL" id="CP003130">
    <property type="protein sequence ID" value="AEU35396.1"/>
    <property type="molecule type" value="Genomic_DNA"/>
</dbReference>
<dbReference type="InterPro" id="IPR001647">
    <property type="entry name" value="HTH_TetR"/>
</dbReference>